<evidence type="ECO:0000259" key="1">
    <source>
        <dbReference type="Pfam" id="PF21758"/>
    </source>
</evidence>
<comment type="caution">
    <text evidence="2">The sequence shown here is derived from an EMBL/GenBank/DDBJ whole genome shotgun (WGS) entry which is preliminary data.</text>
</comment>
<organism evidence="2 3">
    <name type="scientific">Vibrio olivae</name>
    <dbReference type="NCBI Taxonomy" id="1243002"/>
    <lineage>
        <taxon>Bacteria</taxon>
        <taxon>Pseudomonadati</taxon>
        <taxon>Pseudomonadota</taxon>
        <taxon>Gammaproteobacteria</taxon>
        <taxon>Vibrionales</taxon>
        <taxon>Vibrionaceae</taxon>
        <taxon>Vibrio</taxon>
    </lineage>
</organism>
<accession>A0ABV5HMD8</accession>
<evidence type="ECO:0000313" key="3">
    <source>
        <dbReference type="Proteomes" id="UP001589645"/>
    </source>
</evidence>
<dbReference type="Pfam" id="PF21758">
    <property type="entry name" value="PAC_bac"/>
    <property type="match status" value="1"/>
</dbReference>
<dbReference type="EMBL" id="JBHMEP010000002">
    <property type="protein sequence ID" value="MFB9135391.1"/>
    <property type="molecule type" value="Genomic_DNA"/>
</dbReference>
<name>A0ABV5HMD8_9VIBR</name>
<evidence type="ECO:0000313" key="2">
    <source>
        <dbReference type="EMBL" id="MFB9135391.1"/>
    </source>
</evidence>
<dbReference type="RefSeq" id="WP_390192203.1">
    <property type="nucleotide sequence ID" value="NZ_JBHMEP010000002.1"/>
</dbReference>
<feature type="domain" description="Prenylated flavin chaperone LpdD-like" evidence="1">
    <location>
        <begin position="8"/>
        <end position="120"/>
    </location>
</feature>
<protein>
    <recommendedName>
        <fullName evidence="1">Prenylated flavin chaperone LpdD-like domain-containing protein</fullName>
    </recommendedName>
</protein>
<dbReference type="InterPro" id="IPR048844">
    <property type="entry name" value="LpdD_chaperone-like"/>
</dbReference>
<reference evidence="2 3" key="1">
    <citation type="submission" date="2024-09" db="EMBL/GenBank/DDBJ databases">
        <authorList>
            <person name="Sun Q."/>
            <person name="Mori K."/>
        </authorList>
    </citation>
    <scope>NUCLEOTIDE SEQUENCE [LARGE SCALE GENOMIC DNA]</scope>
    <source>
        <strain evidence="2 3">CECT 8064</strain>
    </source>
</reference>
<gene>
    <name evidence="2" type="ORF">ACFFUV_10510</name>
</gene>
<sequence>MEFSAQVGTHHIKLIAVWHGSDMNISLFGGDVPHIGAVALAQNRPSLSDSNKVSASTSVMTVCGHKEDQVAKQVAETVAVKLNALTCVACGIHFNHIEANLFQAVQNAVDELVQQLFSAIDAQKD</sequence>
<keyword evidence="3" id="KW-1185">Reference proteome</keyword>
<dbReference type="Proteomes" id="UP001589645">
    <property type="component" value="Unassembled WGS sequence"/>
</dbReference>
<proteinExistence type="predicted"/>